<evidence type="ECO:0000313" key="2">
    <source>
        <dbReference type="Proteomes" id="UP001239462"/>
    </source>
</evidence>
<proteinExistence type="predicted"/>
<comment type="caution">
    <text evidence="1">The sequence shown here is derived from an EMBL/GenBank/DDBJ whole genome shotgun (WGS) entry which is preliminary data.</text>
</comment>
<organism evidence="1 2">
    <name type="scientific">Roseiconus lacunae</name>
    <dbReference type="NCBI Taxonomy" id="2605694"/>
    <lineage>
        <taxon>Bacteria</taxon>
        <taxon>Pseudomonadati</taxon>
        <taxon>Planctomycetota</taxon>
        <taxon>Planctomycetia</taxon>
        <taxon>Pirellulales</taxon>
        <taxon>Pirellulaceae</taxon>
        <taxon>Roseiconus</taxon>
    </lineage>
</organism>
<reference evidence="1 2" key="1">
    <citation type="submission" date="2023-06" db="EMBL/GenBank/DDBJ databases">
        <title>Roseiconus lacunae JC819 isolated from Gulf of Mannar region, Tamil Nadu.</title>
        <authorList>
            <person name="Pk S."/>
            <person name="Ch S."/>
            <person name="Ch V.R."/>
        </authorList>
    </citation>
    <scope>NUCLEOTIDE SEQUENCE [LARGE SCALE GENOMIC DNA]</scope>
    <source>
        <strain evidence="1 2">JC819</strain>
    </source>
</reference>
<accession>A0ABT7PHY8</accession>
<protein>
    <submittedName>
        <fullName evidence="1">Uncharacterized protein</fullName>
    </submittedName>
</protein>
<keyword evidence="2" id="KW-1185">Reference proteome</keyword>
<sequence>MTLQFTKPEPILLKAHPEFTEKWLQERISEDVSILGLGDLDAVQAERVQPRAGRLVLPDRGGDDA</sequence>
<dbReference type="EMBL" id="JASZZN010000007">
    <property type="protein sequence ID" value="MDM4015938.1"/>
    <property type="molecule type" value="Genomic_DNA"/>
</dbReference>
<name>A0ABT7PHY8_9BACT</name>
<gene>
    <name evidence="1" type="ORF">QTN89_10885</name>
</gene>
<dbReference type="RefSeq" id="WP_289163509.1">
    <property type="nucleotide sequence ID" value="NZ_JASZZN010000007.1"/>
</dbReference>
<evidence type="ECO:0000313" key="1">
    <source>
        <dbReference type="EMBL" id="MDM4015938.1"/>
    </source>
</evidence>
<dbReference type="Proteomes" id="UP001239462">
    <property type="component" value="Unassembled WGS sequence"/>
</dbReference>